<evidence type="ECO:0000313" key="1">
    <source>
        <dbReference type="EMBL" id="EFL52998.1"/>
    </source>
</evidence>
<keyword evidence="2" id="KW-1185">Reference proteome</keyword>
<accession>E1JQZ7</accession>
<dbReference type="STRING" id="596151.DesfrDRAFT_0046"/>
<protein>
    <submittedName>
        <fullName evidence="1">Uncharacterized protein</fullName>
    </submittedName>
</protein>
<comment type="caution">
    <text evidence="1">The sequence shown here is derived from an EMBL/GenBank/DDBJ whole genome shotgun (WGS) entry which is preliminary data.</text>
</comment>
<organism evidence="1 2">
    <name type="scientific">Solidesulfovibrio fructosivorans JJ]</name>
    <dbReference type="NCBI Taxonomy" id="596151"/>
    <lineage>
        <taxon>Bacteria</taxon>
        <taxon>Pseudomonadati</taxon>
        <taxon>Thermodesulfobacteriota</taxon>
        <taxon>Desulfovibrionia</taxon>
        <taxon>Desulfovibrionales</taxon>
        <taxon>Desulfovibrionaceae</taxon>
        <taxon>Solidesulfovibrio</taxon>
    </lineage>
</organism>
<dbReference type="AlphaFoldDB" id="E1JQZ7"/>
<reference evidence="1 2" key="1">
    <citation type="submission" date="2010-08" db="EMBL/GenBank/DDBJ databases">
        <title>The draft genome of Desulfovibrio fructosovorans JJ.</title>
        <authorList>
            <consortium name="US DOE Joint Genome Institute (JGI-PGF)"/>
            <person name="Lucas S."/>
            <person name="Copeland A."/>
            <person name="Lapidus A."/>
            <person name="Cheng J.-F."/>
            <person name="Bruce D."/>
            <person name="Goodwin L."/>
            <person name="Pitluck S."/>
            <person name="Land M.L."/>
            <person name="Hauser L."/>
            <person name="Chang Y.-J."/>
            <person name="Jeffries C."/>
            <person name="Wall J.D."/>
            <person name="Stahl D.A."/>
            <person name="Arkin A.P."/>
            <person name="Dehal P."/>
            <person name="Stolyar S.M."/>
            <person name="Hazen T.C."/>
            <person name="Woyke T.J."/>
        </authorList>
    </citation>
    <scope>NUCLEOTIDE SEQUENCE [LARGE SCALE GENOMIC DNA]</scope>
    <source>
        <strain evidence="1 2">JJ</strain>
    </source>
</reference>
<proteinExistence type="predicted"/>
<name>E1JQZ7_SOLFR</name>
<dbReference type="EMBL" id="AECZ01000001">
    <property type="protein sequence ID" value="EFL52998.1"/>
    <property type="molecule type" value="Genomic_DNA"/>
</dbReference>
<gene>
    <name evidence="1" type="ORF">DesfrDRAFT_0046</name>
</gene>
<dbReference type="RefSeq" id="WP_005989973.1">
    <property type="nucleotide sequence ID" value="NZ_AECZ01000001.1"/>
</dbReference>
<dbReference type="eggNOG" id="ENOG50318W6">
    <property type="taxonomic scope" value="Bacteria"/>
</dbReference>
<sequence length="133" mass="13383">MPETTTGNTKPIFAGTPKTPGVTLTSADGTSKKPLLTAGANGTRVDSLHVATDDTAAADLHVHLTRGDVHQYLGTVPIPAGAGGAGVAYVEMLDYLNDGNPLTLEAGLALTVAAAAAITADKTLTVIAWAGDF</sequence>
<evidence type="ECO:0000313" key="2">
    <source>
        <dbReference type="Proteomes" id="UP000006250"/>
    </source>
</evidence>
<dbReference type="Proteomes" id="UP000006250">
    <property type="component" value="Unassembled WGS sequence"/>
</dbReference>